<reference evidence="1 2" key="1">
    <citation type="journal article" date="2019" name="Sci. Rep.">
        <title>Comparative genomics of chytrid fungi reveal insights into the obligate biotrophic and pathogenic lifestyle of Synchytrium endobioticum.</title>
        <authorList>
            <person name="van de Vossenberg B.T.L.H."/>
            <person name="Warris S."/>
            <person name="Nguyen H.D.T."/>
            <person name="van Gent-Pelzer M.P.E."/>
            <person name="Joly D.L."/>
            <person name="van de Geest H.C."/>
            <person name="Bonants P.J.M."/>
            <person name="Smith D.S."/>
            <person name="Levesque C.A."/>
            <person name="van der Lee T.A.J."/>
        </authorList>
    </citation>
    <scope>NUCLEOTIDE SEQUENCE [LARGE SCALE GENOMIC DNA]</scope>
    <source>
        <strain evidence="1 2">CBS 809.83</strain>
    </source>
</reference>
<dbReference type="AlphaFoldDB" id="A0A507EA72"/>
<protein>
    <submittedName>
        <fullName evidence="1">Uncharacterized protein</fullName>
    </submittedName>
</protein>
<evidence type="ECO:0000313" key="1">
    <source>
        <dbReference type="EMBL" id="TPX60714.1"/>
    </source>
</evidence>
<sequence length="33" mass="3993">MWKEIFSKRQHAAAFEHSHFDRFSAWASATQKR</sequence>
<name>A0A507EA72_9FUNG</name>
<dbReference type="EMBL" id="QEAQ01000013">
    <property type="protein sequence ID" value="TPX60714.1"/>
    <property type="molecule type" value="Genomic_DNA"/>
</dbReference>
<accession>A0A507EA72</accession>
<keyword evidence="2" id="KW-1185">Reference proteome</keyword>
<proteinExistence type="predicted"/>
<evidence type="ECO:0000313" key="2">
    <source>
        <dbReference type="Proteomes" id="UP000318582"/>
    </source>
</evidence>
<dbReference type="Proteomes" id="UP000318582">
    <property type="component" value="Unassembled WGS sequence"/>
</dbReference>
<organism evidence="1 2">
    <name type="scientific">Powellomyces hirtus</name>
    <dbReference type="NCBI Taxonomy" id="109895"/>
    <lineage>
        <taxon>Eukaryota</taxon>
        <taxon>Fungi</taxon>
        <taxon>Fungi incertae sedis</taxon>
        <taxon>Chytridiomycota</taxon>
        <taxon>Chytridiomycota incertae sedis</taxon>
        <taxon>Chytridiomycetes</taxon>
        <taxon>Spizellomycetales</taxon>
        <taxon>Powellomycetaceae</taxon>
        <taxon>Powellomyces</taxon>
    </lineage>
</organism>
<comment type="caution">
    <text evidence="1">The sequence shown here is derived from an EMBL/GenBank/DDBJ whole genome shotgun (WGS) entry which is preliminary data.</text>
</comment>
<gene>
    <name evidence="1" type="ORF">PhCBS80983_g01609</name>
</gene>